<dbReference type="Proteomes" id="UP001291623">
    <property type="component" value="Unassembled WGS sequence"/>
</dbReference>
<dbReference type="AlphaFoldDB" id="A0AAE1SNN2"/>
<evidence type="ECO:0000313" key="2">
    <source>
        <dbReference type="Proteomes" id="UP001291623"/>
    </source>
</evidence>
<dbReference type="InterPro" id="IPR006462">
    <property type="entry name" value="MS5"/>
</dbReference>
<dbReference type="PANTHER" id="PTHR31260">
    <property type="entry name" value="CYSTATIN/MONELLIN SUPERFAMILY PROTEIN"/>
    <property type="match status" value="1"/>
</dbReference>
<sequence length="206" mass="24040">MNVRIIDGMDYDSDEEYEKLIWKTYFKQLNEREGFDIKDYPGPRPLATVYPLPCYLHSRKNYKMLKGYAERALKKYNDHKGTKHVVEKVLKVNGGGCCYYNWYLTFSVKTGDEKIDYFQAKVVEDLQGKNSSKGRVEPNGRGLQRWKAYGIGEEKRERRFFHLSYVLSHTGEERAESSVVDADVATAEAEVDATRQRKEQAQIMQR</sequence>
<reference evidence="1" key="1">
    <citation type="submission" date="2023-12" db="EMBL/GenBank/DDBJ databases">
        <title>Genome assembly of Anisodus tanguticus.</title>
        <authorList>
            <person name="Wang Y.-J."/>
        </authorList>
    </citation>
    <scope>NUCLEOTIDE SEQUENCE</scope>
    <source>
        <strain evidence="1">KB-2021</strain>
        <tissue evidence="1">Leaf</tissue>
    </source>
</reference>
<name>A0AAE1SNN2_9SOLA</name>
<protein>
    <submittedName>
        <fullName evidence="1">Uncharacterized protein</fullName>
    </submittedName>
</protein>
<dbReference type="PANTHER" id="PTHR31260:SF68">
    <property type="entry name" value="CYSTATIN DOMAIN-CONTAINING PROTEIN"/>
    <property type="match status" value="1"/>
</dbReference>
<dbReference type="EMBL" id="JAVYJV010000003">
    <property type="protein sequence ID" value="KAK4374593.1"/>
    <property type="molecule type" value="Genomic_DNA"/>
</dbReference>
<gene>
    <name evidence="1" type="ORF">RND71_005270</name>
</gene>
<keyword evidence="2" id="KW-1185">Reference proteome</keyword>
<accession>A0AAE1SNN2</accession>
<dbReference type="Gene3D" id="3.10.450.10">
    <property type="match status" value="1"/>
</dbReference>
<organism evidence="1 2">
    <name type="scientific">Anisodus tanguticus</name>
    <dbReference type="NCBI Taxonomy" id="243964"/>
    <lineage>
        <taxon>Eukaryota</taxon>
        <taxon>Viridiplantae</taxon>
        <taxon>Streptophyta</taxon>
        <taxon>Embryophyta</taxon>
        <taxon>Tracheophyta</taxon>
        <taxon>Spermatophyta</taxon>
        <taxon>Magnoliopsida</taxon>
        <taxon>eudicotyledons</taxon>
        <taxon>Gunneridae</taxon>
        <taxon>Pentapetalae</taxon>
        <taxon>asterids</taxon>
        <taxon>lamiids</taxon>
        <taxon>Solanales</taxon>
        <taxon>Solanaceae</taxon>
        <taxon>Solanoideae</taxon>
        <taxon>Hyoscyameae</taxon>
        <taxon>Anisodus</taxon>
    </lineage>
</organism>
<proteinExistence type="predicted"/>
<comment type="caution">
    <text evidence="1">The sequence shown here is derived from an EMBL/GenBank/DDBJ whole genome shotgun (WGS) entry which is preliminary data.</text>
</comment>
<evidence type="ECO:0000313" key="1">
    <source>
        <dbReference type="EMBL" id="KAK4374593.1"/>
    </source>
</evidence>